<dbReference type="Proteomes" id="UP000572007">
    <property type="component" value="Unassembled WGS sequence"/>
</dbReference>
<dbReference type="AlphaFoldDB" id="A0A846W8B5"/>
<proteinExistence type="predicted"/>
<name>A0A846W8B5_9NOCA</name>
<comment type="caution">
    <text evidence="1">The sequence shown here is derived from an EMBL/GenBank/DDBJ whole genome shotgun (WGS) entry which is preliminary data.</text>
</comment>
<accession>A0A846W8B5</accession>
<dbReference type="RefSeq" id="WP_157104932.1">
    <property type="nucleotide sequence ID" value="NZ_JAAXOM010000004.1"/>
</dbReference>
<dbReference type="EMBL" id="JAAXOM010000004">
    <property type="protein sequence ID" value="NKX89335.1"/>
    <property type="molecule type" value="Genomic_DNA"/>
</dbReference>
<gene>
    <name evidence="1" type="ORF">HGA10_18745</name>
</gene>
<protein>
    <submittedName>
        <fullName evidence="1">Uncharacterized protein</fullName>
    </submittedName>
</protein>
<keyword evidence="2" id="KW-1185">Reference proteome</keyword>
<evidence type="ECO:0000313" key="2">
    <source>
        <dbReference type="Proteomes" id="UP000572007"/>
    </source>
</evidence>
<reference evidence="1 2" key="1">
    <citation type="submission" date="2020-04" db="EMBL/GenBank/DDBJ databases">
        <title>MicrobeNet Type strains.</title>
        <authorList>
            <person name="Nicholson A.C."/>
        </authorList>
    </citation>
    <scope>NUCLEOTIDE SEQUENCE [LARGE SCALE GENOMIC DNA]</scope>
    <source>
        <strain evidence="1 2">DSM 44960</strain>
    </source>
</reference>
<organism evidence="1 2">
    <name type="scientific">Nocardia coubleae</name>
    <dbReference type="NCBI Taxonomy" id="356147"/>
    <lineage>
        <taxon>Bacteria</taxon>
        <taxon>Bacillati</taxon>
        <taxon>Actinomycetota</taxon>
        <taxon>Actinomycetes</taxon>
        <taxon>Mycobacteriales</taxon>
        <taxon>Nocardiaceae</taxon>
        <taxon>Nocardia</taxon>
    </lineage>
</organism>
<evidence type="ECO:0000313" key="1">
    <source>
        <dbReference type="EMBL" id="NKX89335.1"/>
    </source>
</evidence>
<sequence>MIGADGSVVLSTLYVAVTVPLVALVGQPNPPVTLIGAGASDSATVEGAPLVHVPATSAGAVGATTAVQAVMPLVLITMPPVGIARLPVMGEPFWPVIAQSPLVVMVALVPGRLVVQSAKLGAAIGTDTGPLGLVLPGTAGTVPVVLEVVQVTVTPPATNFTDPEFVADTFAPAGEMVVEPAALAGPMPKVTATAAQLTLAKAARVQNLFSIMRTPR</sequence>